<dbReference type="Proteomes" id="UP001596203">
    <property type="component" value="Unassembled WGS sequence"/>
</dbReference>
<dbReference type="InterPro" id="IPR013517">
    <property type="entry name" value="FG-GAP"/>
</dbReference>
<dbReference type="SUPFAM" id="SSF69318">
    <property type="entry name" value="Integrin alpha N-terminal domain"/>
    <property type="match status" value="1"/>
</dbReference>
<keyword evidence="3" id="KW-1185">Reference proteome</keyword>
<accession>A0ABW1KSW8</accession>
<dbReference type="PANTHER" id="PTHR46580:SF4">
    <property type="entry name" value="ATP_GTP-BINDING PROTEIN"/>
    <property type="match status" value="1"/>
</dbReference>
<protein>
    <submittedName>
        <fullName evidence="2">FG-GAP repeat domain-containing protein</fullName>
    </submittedName>
</protein>
<dbReference type="InterPro" id="IPR028994">
    <property type="entry name" value="Integrin_alpha_N"/>
</dbReference>
<comment type="caution">
    <text evidence="2">The sequence shown here is derived from an EMBL/GenBank/DDBJ whole genome shotgun (WGS) entry which is preliminary data.</text>
</comment>
<evidence type="ECO:0000313" key="3">
    <source>
        <dbReference type="Proteomes" id="UP001596203"/>
    </source>
</evidence>
<reference evidence="3" key="1">
    <citation type="journal article" date="2019" name="Int. J. Syst. Evol. Microbiol.">
        <title>The Global Catalogue of Microorganisms (GCM) 10K type strain sequencing project: providing services to taxonomists for standard genome sequencing and annotation.</title>
        <authorList>
            <consortium name="The Broad Institute Genomics Platform"/>
            <consortium name="The Broad Institute Genome Sequencing Center for Infectious Disease"/>
            <person name="Wu L."/>
            <person name="Ma J."/>
        </authorList>
    </citation>
    <scope>NUCLEOTIDE SEQUENCE [LARGE SCALE GENOMIC DNA]</scope>
    <source>
        <strain evidence="3">ZS-35-S2</strain>
    </source>
</reference>
<sequence length="222" mass="23478">DGRADVGVLYDYGASTSTLWMFRSTGTGFAAPEAWWRSGAGSWASSSSKLAVGDYTGDGRADVGVLYDYGASTSTLWMFRSTGTGFAAPEAWWRSGAGSWASSSSKLAVGDYTGDGRADVGVLYDYGASTSTLWMFRSTGTGFAAPEAWWRSAAGSWASPRSKLAVGDYTGDGRADVGVLYDYGASTSTLWMFRSTGTGFTAPEAWWRSAAGSWASPRSKLT</sequence>
<gene>
    <name evidence="2" type="ORF">ACFP2T_47400</name>
</gene>
<name>A0ABW1KSW8_9ACTN</name>
<organism evidence="2 3">
    <name type="scientific">Plantactinospora solaniradicis</name>
    <dbReference type="NCBI Taxonomy" id="1723736"/>
    <lineage>
        <taxon>Bacteria</taxon>
        <taxon>Bacillati</taxon>
        <taxon>Actinomycetota</taxon>
        <taxon>Actinomycetes</taxon>
        <taxon>Micromonosporales</taxon>
        <taxon>Micromonosporaceae</taxon>
        <taxon>Plantactinospora</taxon>
    </lineage>
</organism>
<dbReference type="Pfam" id="PF13517">
    <property type="entry name" value="FG-GAP_3"/>
    <property type="match status" value="1"/>
</dbReference>
<dbReference type="EMBL" id="JBHSPR010000116">
    <property type="protein sequence ID" value="MFC6023767.1"/>
    <property type="molecule type" value="Genomic_DNA"/>
</dbReference>
<dbReference type="Gene3D" id="2.40.128.340">
    <property type="match status" value="2"/>
</dbReference>
<feature type="non-terminal residue" evidence="2">
    <location>
        <position position="1"/>
    </location>
</feature>
<dbReference type="PANTHER" id="PTHR46580">
    <property type="entry name" value="SENSOR KINASE-RELATED"/>
    <property type="match status" value="1"/>
</dbReference>
<evidence type="ECO:0000313" key="2">
    <source>
        <dbReference type="EMBL" id="MFC6023767.1"/>
    </source>
</evidence>
<dbReference type="RefSeq" id="WP_377434519.1">
    <property type="nucleotide sequence ID" value="NZ_JBHSPR010000116.1"/>
</dbReference>
<keyword evidence="1" id="KW-0732">Signal</keyword>
<evidence type="ECO:0000256" key="1">
    <source>
        <dbReference type="ARBA" id="ARBA00022729"/>
    </source>
</evidence>
<proteinExistence type="predicted"/>